<dbReference type="NCBIfam" id="TIGR01549">
    <property type="entry name" value="HAD-SF-IA-v1"/>
    <property type="match status" value="1"/>
</dbReference>
<dbReference type="EC" id="3.1.3.18" evidence="4"/>
<dbReference type="InterPro" id="IPR041492">
    <property type="entry name" value="HAD_2"/>
</dbReference>
<accession>A0A1X7C6L4</accession>
<dbReference type="OrthoDB" id="9793014at2"/>
<dbReference type="RefSeq" id="WP_085097577.1">
    <property type="nucleotide sequence ID" value="NZ_FWZU01000001.1"/>
</dbReference>
<evidence type="ECO:0000313" key="5">
    <source>
        <dbReference type="EMBL" id="SME90888.1"/>
    </source>
</evidence>
<dbReference type="Proteomes" id="UP000192906">
    <property type="component" value="Unassembled WGS sequence"/>
</dbReference>
<dbReference type="GO" id="GO:0008967">
    <property type="term" value="F:phosphoglycolate phosphatase activity"/>
    <property type="evidence" value="ECO:0007669"/>
    <property type="project" value="UniProtKB-EC"/>
</dbReference>
<dbReference type="Gene3D" id="3.40.50.1000">
    <property type="entry name" value="HAD superfamily/HAD-like"/>
    <property type="match status" value="1"/>
</dbReference>
<comment type="catalytic activity">
    <reaction evidence="1">
        <text>2-phosphoglycolate + H2O = glycolate + phosphate</text>
        <dbReference type="Rhea" id="RHEA:14369"/>
        <dbReference type="ChEBI" id="CHEBI:15377"/>
        <dbReference type="ChEBI" id="CHEBI:29805"/>
        <dbReference type="ChEBI" id="CHEBI:43474"/>
        <dbReference type="ChEBI" id="CHEBI:58033"/>
        <dbReference type="EC" id="3.1.3.18"/>
    </reaction>
</comment>
<reference evidence="6" key="1">
    <citation type="submission" date="2017-04" db="EMBL/GenBank/DDBJ databases">
        <authorList>
            <person name="Varghese N."/>
            <person name="Submissions S."/>
        </authorList>
    </citation>
    <scope>NUCLEOTIDE SEQUENCE [LARGE SCALE GENOMIC DNA]</scope>
    <source>
        <strain evidence="6">K3S</strain>
    </source>
</reference>
<dbReference type="SUPFAM" id="SSF56784">
    <property type="entry name" value="HAD-like"/>
    <property type="match status" value="1"/>
</dbReference>
<organism evidence="5 6">
    <name type="scientific">Desulfovibrio gilichinskyi</name>
    <dbReference type="NCBI Taxonomy" id="1519643"/>
    <lineage>
        <taxon>Bacteria</taxon>
        <taxon>Pseudomonadati</taxon>
        <taxon>Thermodesulfobacteriota</taxon>
        <taxon>Desulfovibrionia</taxon>
        <taxon>Desulfovibrionales</taxon>
        <taxon>Desulfovibrionaceae</taxon>
        <taxon>Desulfovibrio</taxon>
    </lineage>
</organism>
<evidence type="ECO:0000256" key="4">
    <source>
        <dbReference type="ARBA" id="ARBA00013078"/>
    </source>
</evidence>
<dbReference type="PANTHER" id="PTHR43434:SF1">
    <property type="entry name" value="PHOSPHOGLYCOLATE PHOSPHATASE"/>
    <property type="match status" value="1"/>
</dbReference>
<protein>
    <recommendedName>
        <fullName evidence="4">phosphoglycolate phosphatase</fullName>
        <ecNumber evidence="4">3.1.3.18</ecNumber>
    </recommendedName>
</protein>
<dbReference type="InterPro" id="IPR023214">
    <property type="entry name" value="HAD_sf"/>
</dbReference>
<dbReference type="EMBL" id="FWZU01000001">
    <property type="protein sequence ID" value="SME90888.1"/>
    <property type="molecule type" value="Genomic_DNA"/>
</dbReference>
<gene>
    <name evidence="5" type="ORF">SAMN06295933_0415</name>
</gene>
<dbReference type="SFLD" id="SFLDS00003">
    <property type="entry name" value="Haloacid_Dehalogenase"/>
    <property type="match status" value="1"/>
</dbReference>
<dbReference type="PANTHER" id="PTHR43434">
    <property type="entry name" value="PHOSPHOGLYCOLATE PHOSPHATASE"/>
    <property type="match status" value="1"/>
</dbReference>
<dbReference type="Pfam" id="PF13419">
    <property type="entry name" value="HAD_2"/>
    <property type="match status" value="1"/>
</dbReference>
<dbReference type="GO" id="GO:0006281">
    <property type="term" value="P:DNA repair"/>
    <property type="evidence" value="ECO:0007669"/>
    <property type="project" value="TreeGrafter"/>
</dbReference>
<dbReference type="GO" id="GO:0005829">
    <property type="term" value="C:cytosol"/>
    <property type="evidence" value="ECO:0007669"/>
    <property type="project" value="TreeGrafter"/>
</dbReference>
<dbReference type="InterPro" id="IPR050155">
    <property type="entry name" value="HAD-like_hydrolase_sf"/>
</dbReference>
<comment type="similarity">
    <text evidence="3">Belongs to the HAD-like hydrolase superfamily. CbbY/CbbZ/Gph/YieH family.</text>
</comment>
<evidence type="ECO:0000256" key="1">
    <source>
        <dbReference type="ARBA" id="ARBA00000830"/>
    </source>
</evidence>
<evidence type="ECO:0000256" key="3">
    <source>
        <dbReference type="ARBA" id="ARBA00006171"/>
    </source>
</evidence>
<name>A0A1X7C6L4_9BACT</name>
<dbReference type="STRING" id="1519643.SAMN06295933_0415"/>
<dbReference type="InterPro" id="IPR023198">
    <property type="entry name" value="PGP-like_dom2"/>
</dbReference>
<keyword evidence="6" id="KW-1185">Reference proteome</keyword>
<dbReference type="SFLD" id="SFLDG01129">
    <property type="entry name" value="C1.5:_HAD__Beta-PGM__Phosphata"/>
    <property type="match status" value="1"/>
</dbReference>
<evidence type="ECO:0000256" key="2">
    <source>
        <dbReference type="ARBA" id="ARBA00004818"/>
    </source>
</evidence>
<dbReference type="Gene3D" id="1.10.150.240">
    <property type="entry name" value="Putative phosphatase, domain 2"/>
    <property type="match status" value="1"/>
</dbReference>
<comment type="pathway">
    <text evidence="2">Organic acid metabolism; glycolate biosynthesis; glycolate from 2-phosphoglycolate: step 1/1.</text>
</comment>
<sequence>MQGIFLSDITPPNVIKKIKGVIFDCDGVLISSFESNMWYYNWFKTRFGLPDMDKDEEQYVFAHTVFESLKHILPNENYQEALELRDLPELNEALSYIKIQDGLRELLVWLRDNNIRMAVNTNRTDSLSTVLQNLDIEEFFSPTVTSTLLPNAKPHPDGVFYILGEWGMKAEDVVYIGDTWVDEVCASRSGVEFWSFCSPKLNASLHIPDYWVLRNSLEKVTRNVWSK</sequence>
<proteinExistence type="inferred from homology"/>
<evidence type="ECO:0000313" key="6">
    <source>
        <dbReference type="Proteomes" id="UP000192906"/>
    </source>
</evidence>
<dbReference type="AlphaFoldDB" id="A0A1X7C6L4"/>
<dbReference type="InterPro" id="IPR036412">
    <property type="entry name" value="HAD-like_sf"/>
</dbReference>
<dbReference type="InterPro" id="IPR006439">
    <property type="entry name" value="HAD-SF_hydro_IA"/>
</dbReference>